<keyword evidence="4 7" id="KW-0012">Acyltransferase</keyword>
<dbReference type="InterPro" id="IPR006464">
    <property type="entry name" value="AcTrfase_RimI/Ard1"/>
</dbReference>
<dbReference type="NCBIfam" id="TIGR01575">
    <property type="entry name" value="rimI"/>
    <property type="match status" value="1"/>
</dbReference>
<evidence type="ECO:0000256" key="4">
    <source>
        <dbReference type="ARBA" id="ARBA00023315"/>
    </source>
</evidence>
<dbReference type="PANTHER" id="PTHR43420">
    <property type="entry name" value="ACETYLTRANSFERASE"/>
    <property type="match status" value="1"/>
</dbReference>
<organism evidence="7 8">
    <name type="scientific">Bariatricus massiliensis</name>
    <dbReference type="NCBI Taxonomy" id="1745713"/>
    <lineage>
        <taxon>Bacteria</taxon>
        <taxon>Bacillati</taxon>
        <taxon>Bacillota</taxon>
        <taxon>Clostridia</taxon>
        <taxon>Lachnospirales</taxon>
        <taxon>Lachnospiraceae</taxon>
        <taxon>Bariatricus</taxon>
    </lineage>
</organism>
<dbReference type="InterPro" id="IPR050680">
    <property type="entry name" value="YpeA/RimI_acetyltransf"/>
</dbReference>
<dbReference type="Pfam" id="PF00583">
    <property type="entry name" value="Acetyltransf_1"/>
    <property type="match status" value="1"/>
</dbReference>
<dbReference type="GO" id="GO:0005840">
    <property type="term" value="C:ribosome"/>
    <property type="evidence" value="ECO:0007669"/>
    <property type="project" value="UniProtKB-KW"/>
</dbReference>
<keyword evidence="7" id="KW-0689">Ribosomal protein</keyword>
<evidence type="ECO:0000256" key="1">
    <source>
        <dbReference type="ARBA" id="ARBA00005395"/>
    </source>
</evidence>
<evidence type="ECO:0000259" key="6">
    <source>
        <dbReference type="PROSITE" id="PS51186"/>
    </source>
</evidence>
<dbReference type="PROSITE" id="PS51186">
    <property type="entry name" value="GNAT"/>
    <property type="match status" value="1"/>
</dbReference>
<dbReference type="PANTHER" id="PTHR43420:SF44">
    <property type="entry name" value="ACETYLTRANSFERASE YPEA"/>
    <property type="match status" value="1"/>
</dbReference>
<sequence>MLSIKTMELEDQDLIEQTAFLEQQIFPDAWSYHEIRSTVKQTHTFCAAAKEGDTLLGYYLCYYVLDECEIARIAVTEQARGRGVGQRLLEHMESVCGEKQLTKLLLDVRKSNKPAISFYTKNGFTVDGERKFYYGGDNPEDAVLMSKTL</sequence>
<keyword evidence="2 5" id="KW-0963">Cytoplasm</keyword>
<gene>
    <name evidence="7" type="primary">rimI</name>
    <name evidence="7" type="ORF">LIZ65_19880</name>
</gene>
<dbReference type="SUPFAM" id="SSF55729">
    <property type="entry name" value="Acyl-CoA N-acyltransferases (Nat)"/>
    <property type="match status" value="1"/>
</dbReference>
<feature type="domain" description="N-acetyltransferase" evidence="6">
    <location>
        <begin position="2"/>
        <end position="149"/>
    </location>
</feature>
<protein>
    <recommendedName>
        <fullName evidence="5">[Ribosomal protein bS18]-alanine N-acetyltransferase</fullName>
        <ecNumber evidence="5">2.3.1.266</ecNumber>
    </recommendedName>
</protein>
<comment type="function">
    <text evidence="5">Acetylates the N-terminal alanine of ribosomal protein bS18.</text>
</comment>
<evidence type="ECO:0000256" key="3">
    <source>
        <dbReference type="ARBA" id="ARBA00022679"/>
    </source>
</evidence>
<accession>A0ABS8DMD3</accession>
<dbReference type="EMBL" id="JAJCIS010000031">
    <property type="protein sequence ID" value="MCB7389546.1"/>
    <property type="molecule type" value="Genomic_DNA"/>
</dbReference>
<evidence type="ECO:0000256" key="2">
    <source>
        <dbReference type="ARBA" id="ARBA00022490"/>
    </source>
</evidence>
<dbReference type="Gene3D" id="3.40.630.30">
    <property type="match status" value="1"/>
</dbReference>
<name>A0ABS8DMD3_9FIRM</name>
<evidence type="ECO:0000313" key="8">
    <source>
        <dbReference type="Proteomes" id="UP001299546"/>
    </source>
</evidence>
<proteinExistence type="inferred from homology"/>
<comment type="similarity">
    <text evidence="1 5">Belongs to the acetyltransferase family. RimI subfamily.</text>
</comment>
<dbReference type="RefSeq" id="WP_066732842.1">
    <property type="nucleotide sequence ID" value="NZ_JAJCIQ010000029.1"/>
</dbReference>
<keyword evidence="8" id="KW-1185">Reference proteome</keyword>
<dbReference type="InterPro" id="IPR000182">
    <property type="entry name" value="GNAT_dom"/>
</dbReference>
<dbReference type="GO" id="GO:0008999">
    <property type="term" value="F:protein-N-terminal-alanine acetyltransferase activity"/>
    <property type="evidence" value="ECO:0007669"/>
    <property type="project" value="UniProtKB-EC"/>
</dbReference>
<reference evidence="7 8" key="1">
    <citation type="submission" date="2021-10" db="EMBL/GenBank/DDBJ databases">
        <title>Collection of gut derived symbiotic bacterial strains cultured from healthy donors.</title>
        <authorList>
            <person name="Lin H."/>
            <person name="Littmann E."/>
            <person name="Kohout C."/>
            <person name="Pamer E.G."/>
        </authorList>
    </citation>
    <scope>NUCLEOTIDE SEQUENCE [LARGE SCALE GENOMIC DNA]</scope>
    <source>
        <strain evidence="7 8">DFI.1.165</strain>
    </source>
</reference>
<comment type="catalytic activity">
    <reaction evidence="5">
        <text>N-terminal L-alanyl-[ribosomal protein bS18] + acetyl-CoA = N-terminal N(alpha)-acetyl-L-alanyl-[ribosomal protein bS18] + CoA + H(+)</text>
        <dbReference type="Rhea" id="RHEA:43756"/>
        <dbReference type="Rhea" id="RHEA-COMP:10676"/>
        <dbReference type="Rhea" id="RHEA-COMP:10677"/>
        <dbReference type="ChEBI" id="CHEBI:15378"/>
        <dbReference type="ChEBI" id="CHEBI:57287"/>
        <dbReference type="ChEBI" id="CHEBI:57288"/>
        <dbReference type="ChEBI" id="CHEBI:64718"/>
        <dbReference type="ChEBI" id="CHEBI:83683"/>
        <dbReference type="EC" id="2.3.1.266"/>
    </reaction>
</comment>
<dbReference type="CDD" id="cd04301">
    <property type="entry name" value="NAT_SF"/>
    <property type="match status" value="1"/>
</dbReference>
<keyword evidence="7" id="KW-0687">Ribonucleoprotein</keyword>
<evidence type="ECO:0000256" key="5">
    <source>
        <dbReference type="RuleBase" id="RU363094"/>
    </source>
</evidence>
<comment type="subcellular location">
    <subcellularLocation>
        <location evidence="5">Cytoplasm</location>
    </subcellularLocation>
</comment>
<keyword evidence="3 7" id="KW-0808">Transferase</keyword>
<comment type="caution">
    <text evidence="7">The sequence shown here is derived from an EMBL/GenBank/DDBJ whole genome shotgun (WGS) entry which is preliminary data.</text>
</comment>
<evidence type="ECO:0000313" key="7">
    <source>
        <dbReference type="EMBL" id="MCB7389546.1"/>
    </source>
</evidence>
<dbReference type="EC" id="2.3.1.266" evidence="5"/>
<dbReference type="InterPro" id="IPR016181">
    <property type="entry name" value="Acyl_CoA_acyltransferase"/>
</dbReference>
<dbReference type="Proteomes" id="UP001299546">
    <property type="component" value="Unassembled WGS sequence"/>
</dbReference>